<feature type="signal peptide" evidence="2">
    <location>
        <begin position="1"/>
        <end position="20"/>
    </location>
</feature>
<evidence type="ECO:0000256" key="2">
    <source>
        <dbReference type="SAM" id="SignalP"/>
    </source>
</evidence>
<comment type="caution">
    <text evidence="3">The sequence shown here is derived from an EMBL/GenBank/DDBJ whole genome shotgun (WGS) entry which is preliminary data.</text>
</comment>
<evidence type="ECO:0000256" key="1">
    <source>
        <dbReference type="SAM" id="MobiDB-lite"/>
    </source>
</evidence>
<dbReference type="RefSeq" id="WP_379930856.1">
    <property type="nucleotide sequence ID" value="NZ_JBHUMM010000043.1"/>
</dbReference>
<organism evidence="3 4">
    <name type="scientific">Marinicrinis sediminis</name>
    <dbReference type="NCBI Taxonomy" id="1652465"/>
    <lineage>
        <taxon>Bacteria</taxon>
        <taxon>Bacillati</taxon>
        <taxon>Bacillota</taxon>
        <taxon>Bacilli</taxon>
        <taxon>Bacillales</taxon>
        <taxon>Paenibacillaceae</taxon>
    </lineage>
</organism>
<keyword evidence="2" id="KW-0732">Signal</keyword>
<dbReference type="PROSITE" id="PS51257">
    <property type="entry name" value="PROKAR_LIPOPROTEIN"/>
    <property type="match status" value="1"/>
</dbReference>
<dbReference type="EMBL" id="JBHUMM010000043">
    <property type="protein sequence ID" value="MFD2673293.1"/>
    <property type="molecule type" value="Genomic_DNA"/>
</dbReference>
<reference evidence="4" key="1">
    <citation type="journal article" date="2019" name="Int. J. Syst. Evol. Microbiol.">
        <title>The Global Catalogue of Microorganisms (GCM) 10K type strain sequencing project: providing services to taxonomists for standard genome sequencing and annotation.</title>
        <authorList>
            <consortium name="The Broad Institute Genomics Platform"/>
            <consortium name="The Broad Institute Genome Sequencing Center for Infectious Disease"/>
            <person name="Wu L."/>
            <person name="Ma J."/>
        </authorList>
    </citation>
    <scope>NUCLEOTIDE SEQUENCE [LARGE SCALE GENOMIC DNA]</scope>
    <source>
        <strain evidence="4">KCTC 33676</strain>
    </source>
</reference>
<sequence length="213" mass="23136">MKTRNLLISMGIAGSILVTACGGTDSNLNTQNLNQVSIDADPAKKFPDPKNVPVEMDQASDEEMTNDTAELSETDVRMEGQVTLNDDRLLIEGLSNLMPGAILIAEATLKGSDWVSEEGSAQVNPDGSFSIRLDKPELEEGQIDLYVRFRPADQADDVKLRYGSEGEELEGDLISSYEEEDTTLQQVQVSAQVDLSEEAPSVPLTAEMESDLP</sequence>
<feature type="region of interest" description="Disordered" evidence="1">
    <location>
        <begin position="192"/>
        <end position="213"/>
    </location>
</feature>
<evidence type="ECO:0000313" key="3">
    <source>
        <dbReference type="EMBL" id="MFD2673293.1"/>
    </source>
</evidence>
<gene>
    <name evidence="3" type="ORF">ACFSUC_17095</name>
</gene>
<feature type="chain" id="PRO_5045890949" evidence="2">
    <location>
        <begin position="21"/>
        <end position="213"/>
    </location>
</feature>
<keyword evidence="4" id="KW-1185">Reference proteome</keyword>
<protein>
    <submittedName>
        <fullName evidence="3">Uncharacterized protein</fullName>
    </submittedName>
</protein>
<evidence type="ECO:0000313" key="4">
    <source>
        <dbReference type="Proteomes" id="UP001597497"/>
    </source>
</evidence>
<accession>A0ABW5RDZ1</accession>
<name>A0ABW5RDZ1_9BACL</name>
<proteinExistence type="predicted"/>
<dbReference type="Proteomes" id="UP001597497">
    <property type="component" value="Unassembled WGS sequence"/>
</dbReference>